<dbReference type="AlphaFoldDB" id="A0A8H3HNC4"/>
<evidence type="ECO:0000313" key="3">
    <source>
        <dbReference type="Proteomes" id="UP000663827"/>
    </source>
</evidence>
<organism evidence="2 3">
    <name type="scientific">Rhizoctonia solani</name>
    <dbReference type="NCBI Taxonomy" id="456999"/>
    <lineage>
        <taxon>Eukaryota</taxon>
        <taxon>Fungi</taxon>
        <taxon>Dikarya</taxon>
        <taxon>Basidiomycota</taxon>
        <taxon>Agaricomycotina</taxon>
        <taxon>Agaricomycetes</taxon>
        <taxon>Cantharellales</taxon>
        <taxon>Ceratobasidiaceae</taxon>
        <taxon>Rhizoctonia</taxon>
    </lineage>
</organism>
<accession>A0A8H3HNC4</accession>
<reference evidence="2" key="1">
    <citation type="submission" date="2021-01" db="EMBL/GenBank/DDBJ databases">
        <authorList>
            <person name="Kaushik A."/>
        </authorList>
    </citation>
    <scope>NUCLEOTIDE SEQUENCE</scope>
    <source>
        <strain evidence="2">AG5</strain>
    </source>
</reference>
<gene>
    <name evidence="2" type="ORF">RDB_LOCUS60750</name>
</gene>
<dbReference type="Pfam" id="PF20149">
    <property type="entry name" value="DUF6532"/>
    <property type="match status" value="1"/>
</dbReference>
<dbReference type="EMBL" id="CAJNJQ010001213">
    <property type="protein sequence ID" value="CAE7127023.1"/>
    <property type="molecule type" value="Genomic_DNA"/>
</dbReference>
<name>A0A8H3HNC4_9AGAM</name>
<proteinExistence type="predicted"/>
<protein>
    <recommendedName>
        <fullName evidence="1">DUF6532 domain-containing protein</fullName>
    </recommendedName>
</protein>
<feature type="non-terminal residue" evidence="2">
    <location>
        <position position="1"/>
    </location>
</feature>
<feature type="domain" description="DUF6532" evidence="1">
    <location>
        <begin position="39"/>
        <end position="185"/>
    </location>
</feature>
<dbReference type="InterPro" id="IPR045341">
    <property type="entry name" value="DUF6532"/>
</dbReference>
<comment type="caution">
    <text evidence="2">The sequence shown here is derived from an EMBL/GenBank/DDBJ whole genome shotgun (WGS) entry which is preliminary data.</text>
</comment>
<sequence>MSADDLKFVTWVKLRRRSTCSPPVPAECRPKSSISPPLEALKLVVDRAPTLRCAGRDRVRQLIPHQYSLYNPPMNQAQRQYNKQQVETLIPHGFHSRDVTRPRSDQYEHPVVQRAIALIGFPSPDAIGSTFYEYFNPMPLPTVAFALTTVQFCIEEWETGVFKAKELRAERQYNTYCAHLKGLQQYESAAIARMTRFRREWFEFA</sequence>
<evidence type="ECO:0000259" key="1">
    <source>
        <dbReference type="Pfam" id="PF20149"/>
    </source>
</evidence>
<dbReference type="Proteomes" id="UP000663827">
    <property type="component" value="Unassembled WGS sequence"/>
</dbReference>
<evidence type="ECO:0000313" key="2">
    <source>
        <dbReference type="EMBL" id="CAE7127023.1"/>
    </source>
</evidence>